<accession>A0ABD5SR09</accession>
<dbReference type="SUPFAM" id="SSF50952">
    <property type="entry name" value="Soluble quinoprotein glucose dehydrogenase"/>
    <property type="match status" value="1"/>
</dbReference>
<proteinExistence type="predicted"/>
<evidence type="ECO:0000313" key="2">
    <source>
        <dbReference type="EMBL" id="MFC6766985.1"/>
    </source>
</evidence>
<name>A0ABD5SR09_9EURY</name>
<dbReference type="InterPro" id="IPR011042">
    <property type="entry name" value="6-blade_b-propeller_TolB-like"/>
</dbReference>
<gene>
    <name evidence="2" type="ORF">ACFQE6_18990</name>
</gene>
<dbReference type="Proteomes" id="UP001596383">
    <property type="component" value="Unassembled WGS sequence"/>
</dbReference>
<dbReference type="PANTHER" id="PTHR19328:SF75">
    <property type="entry name" value="ALDOSE SUGAR DEHYDROGENASE YLII"/>
    <property type="match status" value="1"/>
</dbReference>
<dbReference type="Gene3D" id="2.120.10.30">
    <property type="entry name" value="TolB, C-terminal domain"/>
    <property type="match status" value="1"/>
</dbReference>
<dbReference type="InterPro" id="IPR011041">
    <property type="entry name" value="Quinoprot_gluc/sorb_DH_b-prop"/>
</dbReference>
<organism evidence="2 3">
    <name type="scientific">Natrinema soli</name>
    <dbReference type="NCBI Taxonomy" id="1930624"/>
    <lineage>
        <taxon>Archaea</taxon>
        <taxon>Methanobacteriati</taxon>
        <taxon>Methanobacteriota</taxon>
        <taxon>Stenosarchaea group</taxon>
        <taxon>Halobacteria</taxon>
        <taxon>Halobacteriales</taxon>
        <taxon>Natrialbaceae</taxon>
        <taxon>Natrinema</taxon>
    </lineage>
</organism>
<dbReference type="RefSeq" id="WP_273739918.1">
    <property type="nucleotide sequence ID" value="NZ_JAQIVI010000315.1"/>
</dbReference>
<dbReference type="PANTHER" id="PTHR19328">
    <property type="entry name" value="HEDGEHOG-INTERACTING PROTEIN"/>
    <property type="match status" value="1"/>
</dbReference>
<comment type="caution">
    <text evidence="2">The sequence shown here is derived from an EMBL/GenBank/DDBJ whole genome shotgun (WGS) entry which is preliminary data.</text>
</comment>
<dbReference type="InterPro" id="IPR012938">
    <property type="entry name" value="Glc/Sorbosone_DH"/>
</dbReference>
<evidence type="ECO:0000313" key="3">
    <source>
        <dbReference type="Proteomes" id="UP001596383"/>
    </source>
</evidence>
<evidence type="ECO:0000259" key="1">
    <source>
        <dbReference type="Pfam" id="PF07995"/>
    </source>
</evidence>
<keyword evidence="3" id="KW-1185">Reference proteome</keyword>
<protein>
    <submittedName>
        <fullName evidence="2">PQQ-dependent sugar dehydrogenase</fullName>
    </submittedName>
</protein>
<dbReference type="Pfam" id="PF07995">
    <property type="entry name" value="GSDH"/>
    <property type="match status" value="1"/>
</dbReference>
<sequence length="426" mass="45968">MEPLTSRRRFLTGATVGATAGLAGFARRSRAGEPAAANALDAIDRVPNAVGLETLVDGLRMPLALEFAPGSDRRYVADRGGRIYVHESDGLREEPLLDLRETIVTGGERGLLGMTLQPNFAENRRLFVHFSASRQSGTPADFDHTGILASFRATDDGRRVRRDTGRVVLEIPQPADFHNGGDLAFGPDGFLYVSIGTGGGGGGGGQDVTTDFLGSILRLDVDDRTADRAYAVPDDNPLVGRAGFDEYYAWGFRNPWRLSFDDGDCFVADVGENDYEEVNRLEKGGNYGWNVREGTHCYREETCPDRAAERDGGGEPFHDPIIEYPHPPTESAVSGVSVIGGYVYRGSTLPELEGAYVFGDFLPEGRLFAATRPDDGDELWSSTVLEIDGGTTLERLLSFGRDDEGEVYALGMGTGGGGVFRVVPIA</sequence>
<dbReference type="InterPro" id="IPR006311">
    <property type="entry name" value="TAT_signal"/>
</dbReference>
<feature type="domain" description="Glucose/Sorbosone dehydrogenase" evidence="1">
    <location>
        <begin position="60"/>
        <end position="360"/>
    </location>
</feature>
<reference evidence="2 3" key="1">
    <citation type="journal article" date="2019" name="Int. J. Syst. Evol. Microbiol.">
        <title>The Global Catalogue of Microorganisms (GCM) 10K type strain sequencing project: providing services to taxonomists for standard genome sequencing and annotation.</title>
        <authorList>
            <consortium name="The Broad Institute Genomics Platform"/>
            <consortium name="The Broad Institute Genome Sequencing Center for Infectious Disease"/>
            <person name="Wu L."/>
            <person name="Ma J."/>
        </authorList>
    </citation>
    <scope>NUCLEOTIDE SEQUENCE [LARGE SCALE GENOMIC DNA]</scope>
    <source>
        <strain evidence="2 3">LMG 29247</strain>
    </source>
</reference>
<dbReference type="AlphaFoldDB" id="A0ABD5SR09"/>
<dbReference type="PROSITE" id="PS51318">
    <property type="entry name" value="TAT"/>
    <property type="match status" value="1"/>
</dbReference>
<dbReference type="EMBL" id="JBHSWV010000315">
    <property type="protein sequence ID" value="MFC6766985.1"/>
    <property type="molecule type" value="Genomic_DNA"/>
</dbReference>